<dbReference type="Pfam" id="PF01229">
    <property type="entry name" value="Glyco_hydro_39"/>
    <property type="match status" value="1"/>
</dbReference>
<organism evidence="8 9">
    <name type="scientific">Candidatus Weimeria bifida</name>
    <dbReference type="NCBI Taxonomy" id="2599074"/>
    <lineage>
        <taxon>Bacteria</taxon>
        <taxon>Bacillati</taxon>
        <taxon>Bacillota</taxon>
        <taxon>Clostridia</taxon>
        <taxon>Lachnospirales</taxon>
        <taxon>Lachnospiraceae</taxon>
        <taxon>Candidatus Weimeria</taxon>
    </lineage>
</organism>
<dbReference type="InterPro" id="IPR009057">
    <property type="entry name" value="Homeodomain-like_sf"/>
</dbReference>
<dbReference type="Proteomes" id="UP000460257">
    <property type="component" value="Unassembled WGS sequence"/>
</dbReference>
<dbReference type="GO" id="GO:0003700">
    <property type="term" value="F:DNA-binding transcription factor activity"/>
    <property type="evidence" value="ECO:0007669"/>
    <property type="project" value="InterPro"/>
</dbReference>
<evidence type="ECO:0000259" key="7">
    <source>
        <dbReference type="PROSITE" id="PS01124"/>
    </source>
</evidence>
<dbReference type="InterPro" id="IPR017853">
    <property type="entry name" value="GH"/>
</dbReference>
<evidence type="ECO:0000256" key="1">
    <source>
        <dbReference type="ARBA" id="ARBA00008875"/>
    </source>
</evidence>
<sequence length="463" mass="53897">MLLHFQKQFGVNFLSYLTELRIKAAVSDLTNTDKTIEAIAVDSGFPNSNAFTSAFKKEYGMLPSAYRRKLKNAEASAPATPIVYNEYMSSLRKYLNRSEKTYEASVPPLTVSADFSAYKNTRELQHSWKRILSIGQASDILLGDIQRILTRMQRDIGFEYLFFNGIFSDSLHVFKMGPKNTPIYNFAYTDRIFDFLISIGLKPLMQFSYMPKDLAKRSDRYMLNHLVSEPKDINVWCDLIHNFLEHLIKRYGIHEILTWKFSVWHQPNTPSRLFGFESFKEFEFFYKKTYDTVKFFNKDICFGLPCIYYLPEDSDNSLLKGLLNYCFENNCIPDFINYSFYDTSLNKERNSSKDSFGFMESMTLNTASDGLKHAISHMKNIRQEFHLSRIPLYICSIITNSFLCSRSISGIPIKKSSVNCIINILQKMISFLFYKKISRRKRASGSSFQECTVILHIWRHLST</sequence>
<evidence type="ECO:0000256" key="5">
    <source>
        <dbReference type="ARBA" id="ARBA00023163"/>
    </source>
</evidence>
<proteinExistence type="inferred from homology"/>
<dbReference type="Pfam" id="PF12833">
    <property type="entry name" value="HTH_18"/>
    <property type="match status" value="1"/>
</dbReference>
<dbReference type="EMBL" id="VOGC01000007">
    <property type="protein sequence ID" value="MQN01879.1"/>
    <property type="molecule type" value="Genomic_DNA"/>
</dbReference>
<dbReference type="AlphaFoldDB" id="A0A6N7J297"/>
<dbReference type="SUPFAM" id="SSF51445">
    <property type="entry name" value="(Trans)glycosidases"/>
    <property type="match status" value="1"/>
</dbReference>
<evidence type="ECO:0000313" key="9">
    <source>
        <dbReference type="Proteomes" id="UP000460257"/>
    </source>
</evidence>
<dbReference type="PROSITE" id="PS00041">
    <property type="entry name" value="HTH_ARAC_FAMILY_1"/>
    <property type="match status" value="1"/>
</dbReference>
<dbReference type="InterPro" id="IPR018060">
    <property type="entry name" value="HTH_AraC"/>
</dbReference>
<dbReference type="Gene3D" id="3.20.20.80">
    <property type="entry name" value="Glycosidases"/>
    <property type="match status" value="1"/>
</dbReference>
<accession>A0A6N7J297</accession>
<dbReference type="GO" id="GO:0004553">
    <property type="term" value="F:hydrolase activity, hydrolyzing O-glycosyl compounds"/>
    <property type="evidence" value="ECO:0007669"/>
    <property type="project" value="InterPro"/>
</dbReference>
<keyword evidence="9" id="KW-1185">Reference proteome</keyword>
<feature type="domain" description="HTH araC/xylS-type" evidence="7">
    <location>
        <begin position="1"/>
        <end position="69"/>
    </location>
</feature>
<dbReference type="PANTHER" id="PTHR43280">
    <property type="entry name" value="ARAC-FAMILY TRANSCRIPTIONAL REGULATOR"/>
    <property type="match status" value="1"/>
</dbReference>
<evidence type="ECO:0000256" key="4">
    <source>
        <dbReference type="ARBA" id="ARBA00023125"/>
    </source>
</evidence>
<keyword evidence="2" id="KW-0378">Hydrolase</keyword>
<dbReference type="InterPro" id="IPR018062">
    <property type="entry name" value="HTH_AraC-typ_CS"/>
</dbReference>
<dbReference type="GO" id="GO:0005975">
    <property type="term" value="P:carbohydrate metabolic process"/>
    <property type="evidence" value="ECO:0007669"/>
    <property type="project" value="InterPro"/>
</dbReference>
<keyword evidence="3" id="KW-0805">Transcription regulation</keyword>
<dbReference type="Gene3D" id="1.10.10.60">
    <property type="entry name" value="Homeodomain-like"/>
    <property type="match status" value="1"/>
</dbReference>
<dbReference type="SUPFAM" id="SSF46689">
    <property type="entry name" value="Homeodomain-like"/>
    <property type="match status" value="1"/>
</dbReference>
<protein>
    <submittedName>
        <fullName evidence="8">Helix-turn-helix domain-containing protein</fullName>
    </submittedName>
</protein>
<dbReference type="PROSITE" id="PS01124">
    <property type="entry name" value="HTH_ARAC_FAMILY_2"/>
    <property type="match status" value="1"/>
</dbReference>
<keyword evidence="4" id="KW-0238">DNA-binding</keyword>
<evidence type="ECO:0000313" key="8">
    <source>
        <dbReference type="EMBL" id="MQN01879.1"/>
    </source>
</evidence>
<evidence type="ECO:0000256" key="3">
    <source>
        <dbReference type="ARBA" id="ARBA00023015"/>
    </source>
</evidence>
<keyword evidence="6" id="KW-0326">Glycosidase</keyword>
<dbReference type="PANTHER" id="PTHR43280:SF2">
    <property type="entry name" value="HTH-TYPE TRANSCRIPTIONAL REGULATOR EXSA"/>
    <property type="match status" value="1"/>
</dbReference>
<keyword evidence="5" id="KW-0804">Transcription</keyword>
<dbReference type="InterPro" id="IPR000514">
    <property type="entry name" value="Glyco_hydro_39"/>
</dbReference>
<dbReference type="SMART" id="SM00342">
    <property type="entry name" value="HTH_ARAC"/>
    <property type="match status" value="1"/>
</dbReference>
<comment type="similarity">
    <text evidence="1">Belongs to the glycosyl hydrolase 39 family.</text>
</comment>
<evidence type="ECO:0000256" key="2">
    <source>
        <dbReference type="ARBA" id="ARBA00022801"/>
    </source>
</evidence>
<comment type="caution">
    <text evidence="8">The sequence shown here is derived from an EMBL/GenBank/DDBJ whole genome shotgun (WGS) entry which is preliminary data.</text>
</comment>
<dbReference type="PRINTS" id="PR00745">
    <property type="entry name" value="GLHYDRLASE39"/>
</dbReference>
<dbReference type="InterPro" id="IPR049166">
    <property type="entry name" value="GH39_cat"/>
</dbReference>
<evidence type="ECO:0000256" key="6">
    <source>
        <dbReference type="ARBA" id="ARBA00023295"/>
    </source>
</evidence>
<name>A0A6N7J297_9FIRM</name>
<reference evidence="8" key="1">
    <citation type="journal article" date="2020" name="Appl. Environ. Microbiol.">
        <title>Medium-Chain Fatty Acid Synthesis by 'Candidatus Weimeria bifida' gen. nov., sp. nov., and 'Candidatus Pseudoramibacter fermentans' sp. nov.</title>
        <authorList>
            <person name="Scarborough M.J."/>
            <person name="Myers K.S."/>
            <person name="Donohue T.J."/>
            <person name="Noguera D.R."/>
        </authorList>
    </citation>
    <scope>NUCLEOTIDE SEQUENCE</scope>
    <source>
        <strain evidence="8">LCO1.1</strain>
    </source>
</reference>
<gene>
    <name evidence="8" type="ORF">FRC54_08210</name>
</gene>
<dbReference type="GO" id="GO:0043565">
    <property type="term" value="F:sequence-specific DNA binding"/>
    <property type="evidence" value="ECO:0007669"/>
    <property type="project" value="InterPro"/>
</dbReference>